<dbReference type="SMART" id="SM00248">
    <property type="entry name" value="ANK"/>
    <property type="match status" value="5"/>
</dbReference>
<evidence type="ECO:0000313" key="5">
    <source>
        <dbReference type="WBParaSite" id="maker-uti_cns_0003561-snap-gene-0.3-mRNA-1"/>
    </source>
</evidence>
<feature type="repeat" description="ANK" evidence="3">
    <location>
        <begin position="791"/>
        <end position="825"/>
    </location>
</feature>
<feature type="repeat" description="ANK" evidence="3">
    <location>
        <begin position="725"/>
        <end position="757"/>
    </location>
</feature>
<dbReference type="AlphaFoldDB" id="A0A1I8GXH6"/>
<keyword evidence="2 3" id="KW-0040">ANK repeat</keyword>
<evidence type="ECO:0000313" key="4">
    <source>
        <dbReference type="Proteomes" id="UP000095280"/>
    </source>
</evidence>
<feature type="repeat" description="ANK" evidence="3">
    <location>
        <begin position="758"/>
        <end position="790"/>
    </location>
</feature>
<proteinExistence type="predicted"/>
<evidence type="ECO:0000256" key="1">
    <source>
        <dbReference type="ARBA" id="ARBA00022737"/>
    </source>
</evidence>
<name>A0A1I8GXH6_9PLAT</name>
<protein>
    <submittedName>
        <fullName evidence="5">ANK_REP_REGION domain-containing protein</fullName>
    </submittedName>
</protein>
<dbReference type="Pfam" id="PF00023">
    <property type="entry name" value="Ank"/>
    <property type="match status" value="1"/>
</dbReference>
<dbReference type="Pfam" id="PF12796">
    <property type="entry name" value="Ank_2"/>
    <property type="match status" value="2"/>
</dbReference>
<keyword evidence="1" id="KW-0677">Repeat</keyword>
<dbReference type="Gene3D" id="1.10.1410.40">
    <property type="match status" value="1"/>
</dbReference>
<dbReference type="InterPro" id="IPR036770">
    <property type="entry name" value="Ankyrin_rpt-contain_sf"/>
</dbReference>
<feature type="repeat" description="ANK" evidence="3">
    <location>
        <begin position="7"/>
        <end position="29"/>
    </location>
</feature>
<dbReference type="SUPFAM" id="SSF48403">
    <property type="entry name" value="Ankyrin repeat"/>
    <property type="match status" value="2"/>
</dbReference>
<keyword evidence="4" id="KW-1185">Reference proteome</keyword>
<dbReference type="WBParaSite" id="maker-uti_cns_0003561-snap-gene-0.3-mRNA-1">
    <property type="protein sequence ID" value="maker-uti_cns_0003561-snap-gene-0.3-mRNA-1"/>
    <property type="gene ID" value="maker-uti_cns_0003561-snap-gene-0.3"/>
</dbReference>
<dbReference type="InterPro" id="IPR002110">
    <property type="entry name" value="Ankyrin_rpt"/>
</dbReference>
<dbReference type="PROSITE" id="PS50088">
    <property type="entry name" value="ANK_REPEAT"/>
    <property type="match status" value="4"/>
</dbReference>
<organism evidence="4 5">
    <name type="scientific">Macrostomum lignano</name>
    <dbReference type="NCBI Taxonomy" id="282301"/>
    <lineage>
        <taxon>Eukaryota</taxon>
        <taxon>Metazoa</taxon>
        <taxon>Spiralia</taxon>
        <taxon>Lophotrochozoa</taxon>
        <taxon>Platyhelminthes</taxon>
        <taxon>Rhabditophora</taxon>
        <taxon>Macrostomorpha</taxon>
        <taxon>Macrostomida</taxon>
        <taxon>Macrostomidae</taxon>
        <taxon>Macrostomum</taxon>
    </lineage>
</organism>
<reference evidence="5" key="1">
    <citation type="submission" date="2016-11" db="UniProtKB">
        <authorList>
            <consortium name="WormBaseParasite"/>
        </authorList>
    </citation>
    <scope>IDENTIFICATION</scope>
</reference>
<sequence length="997" mass="111818">SDIRTKSGKSPLHIAAKSGHDRVVELLLEARCTIRPHALDGNTPLELSLAQNHLPVARRLRRAQENFDYCAADSEVIKDSTDIPPVLQPEANLSSKRFEQNSKRFRTKPYLVRFENLTKYGPQPEDTELSLQLHAALTKSGFSETRAAMQSAMADVLETILRNRLNDNEVFVVGSYSEGWGNSLTRMDGRTDFESDIDVVQLMPGRLYHVRRFCQCPNANSRQTTSYYNGHIECEGFASNPARPENGSTLRPAVDRVSACRLCCYPPIGPLQPHRLAKSSIPQTVLQSLTSELEASPCHVVHAAPPGQAGKQLRVSTTFLERRLLRSLTTLQGQLFVTLKFLVKKVIGRRVHGLKAYHAKTVTFRMLEETPEEQWKPENLMTLIRRSVQMLLDSVETSRSADNTDGRIMEHFFLSDAALYLKGADRSSFEEIVQVLRDVIDHLPQLLMSFNEYLKPVSAEGMFYFHPFLILPILLWNPDQKSNEPAYHKVYNLVRESLLSLFEVNYEGGEALTTLFEQLDRLPYCARSARQSLKALSCLMFDDLSTAVEFLTDCRAHQCLRLELTPGDYQAVNWLKEISQRDDADEVEQRILSSQLFMPIARRNVYSCQTVEVLQAKQAFSFVLRLLGSFAAILLRRVRTLSFLLVGLCPLNVTPLPQQMQQVLGADPASGLSRLHQRGQALAVLQPLSIERHQRQKPHVVLSGCQMRSRVARLAQADVELQDERGFSPLYMAAQFGHSEVVKALIKSQADVNVLWKFSLAPLHIAAQENHQETVDLLIGAQANVDVQRDTGESPLHLAVHWGHGHTDITNLLLSSKADSDIRTKSGKSPLHIAAKPQPEDTELSLQLHAALTKSGFSETRAAMQSAMADVLETILRNRLNDNEVFVVGSYSEGWGNSLTRMDGRTDFESDIDVVQLMPGRLYHVRRFCQCPNANSRQTTTRPENGSTLRPAVDRVSACRLCCYPPIGPLQPHRLAKSSIPQTVLQSLTSELEASPC</sequence>
<dbReference type="PANTHER" id="PTHR24198:SF165">
    <property type="entry name" value="ANKYRIN REPEAT-CONTAINING PROTEIN-RELATED"/>
    <property type="match status" value="1"/>
</dbReference>
<dbReference type="Proteomes" id="UP000095280">
    <property type="component" value="Unplaced"/>
</dbReference>
<dbReference type="PRINTS" id="PR01415">
    <property type="entry name" value="ANKYRIN"/>
</dbReference>
<evidence type="ECO:0000256" key="2">
    <source>
        <dbReference type="ARBA" id="ARBA00023043"/>
    </source>
</evidence>
<dbReference type="Gene3D" id="1.25.40.20">
    <property type="entry name" value="Ankyrin repeat-containing domain"/>
    <property type="match status" value="3"/>
</dbReference>
<accession>A0A1I8GXH6</accession>
<dbReference type="PROSITE" id="PS50297">
    <property type="entry name" value="ANK_REP_REGION"/>
    <property type="match status" value="4"/>
</dbReference>
<dbReference type="PANTHER" id="PTHR24198">
    <property type="entry name" value="ANKYRIN REPEAT AND PROTEIN KINASE DOMAIN-CONTAINING PROTEIN"/>
    <property type="match status" value="1"/>
</dbReference>
<evidence type="ECO:0000256" key="3">
    <source>
        <dbReference type="PROSITE-ProRule" id="PRU00023"/>
    </source>
</evidence>